<dbReference type="InterPro" id="IPR001878">
    <property type="entry name" value="Znf_CCHC"/>
</dbReference>
<feature type="region of interest" description="Disordered" evidence="2">
    <location>
        <begin position="53"/>
        <end position="122"/>
    </location>
</feature>
<dbReference type="InterPro" id="IPR036875">
    <property type="entry name" value="Znf_CCHC_sf"/>
</dbReference>
<dbReference type="Gene3D" id="4.10.60.10">
    <property type="entry name" value="Zinc finger, CCHC-type"/>
    <property type="match status" value="1"/>
</dbReference>
<evidence type="ECO:0000256" key="2">
    <source>
        <dbReference type="SAM" id="MobiDB-lite"/>
    </source>
</evidence>
<dbReference type="Proteomes" id="UP000735302">
    <property type="component" value="Unassembled WGS sequence"/>
</dbReference>
<protein>
    <recommendedName>
        <fullName evidence="3">CCHC-type domain-containing protein</fullName>
    </recommendedName>
</protein>
<feature type="region of interest" description="Disordered" evidence="2">
    <location>
        <begin position="1"/>
        <end position="23"/>
    </location>
</feature>
<organism evidence="4 5">
    <name type="scientific">Plakobranchus ocellatus</name>
    <dbReference type="NCBI Taxonomy" id="259542"/>
    <lineage>
        <taxon>Eukaryota</taxon>
        <taxon>Metazoa</taxon>
        <taxon>Spiralia</taxon>
        <taxon>Lophotrochozoa</taxon>
        <taxon>Mollusca</taxon>
        <taxon>Gastropoda</taxon>
        <taxon>Heterobranchia</taxon>
        <taxon>Euthyneura</taxon>
        <taxon>Panpulmonata</taxon>
        <taxon>Sacoglossa</taxon>
        <taxon>Placobranchoidea</taxon>
        <taxon>Plakobranchidae</taxon>
        <taxon>Plakobranchus</taxon>
    </lineage>
</organism>
<evidence type="ECO:0000313" key="4">
    <source>
        <dbReference type="EMBL" id="GFN73640.1"/>
    </source>
</evidence>
<name>A0AAV3WRS2_9GAST</name>
<feature type="domain" description="CCHC-type" evidence="3">
    <location>
        <begin position="191"/>
        <end position="206"/>
    </location>
</feature>
<dbReference type="EMBL" id="BLXT01000020">
    <property type="protein sequence ID" value="GFN73640.1"/>
    <property type="molecule type" value="Genomic_DNA"/>
</dbReference>
<feature type="compositionally biased region" description="Basic and acidic residues" evidence="2">
    <location>
        <begin position="76"/>
        <end position="115"/>
    </location>
</feature>
<evidence type="ECO:0000256" key="1">
    <source>
        <dbReference type="PROSITE-ProRule" id="PRU00047"/>
    </source>
</evidence>
<proteinExistence type="predicted"/>
<comment type="caution">
    <text evidence="4">The sequence shown here is derived from an EMBL/GenBank/DDBJ whole genome shotgun (WGS) entry which is preliminary data.</text>
</comment>
<dbReference type="GO" id="GO:0008270">
    <property type="term" value="F:zinc ion binding"/>
    <property type="evidence" value="ECO:0007669"/>
    <property type="project" value="UniProtKB-KW"/>
</dbReference>
<keyword evidence="5" id="KW-1185">Reference proteome</keyword>
<dbReference type="SUPFAM" id="SSF57756">
    <property type="entry name" value="Retrovirus zinc finger-like domains"/>
    <property type="match status" value="1"/>
</dbReference>
<reference evidence="4 5" key="1">
    <citation type="journal article" date="2021" name="Elife">
        <title>Chloroplast acquisition without the gene transfer in kleptoplastic sea slugs, Plakobranchus ocellatus.</title>
        <authorList>
            <person name="Maeda T."/>
            <person name="Takahashi S."/>
            <person name="Yoshida T."/>
            <person name="Shimamura S."/>
            <person name="Takaki Y."/>
            <person name="Nagai Y."/>
            <person name="Toyoda A."/>
            <person name="Suzuki Y."/>
            <person name="Arimoto A."/>
            <person name="Ishii H."/>
            <person name="Satoh N."/>
            <person name="Nishiyama T."/>
            <person name="Hasebe M."/>
            <person name="Maruyama T."/>
            <person name="Minagawa J."/>
            <person name="Obokata J."/>
            <person name="Shigenobu S."/>
        </authorList>
    </citation>
    <scope>NUCLEOTIDE SEQUENCE [LARGE SCALE GENOMIC DNA]</scope>
</reference>
<dbReference type="SMART" id="SM00343">
    <property type="entry name" value="ZnF_C2HC"/>
    <property type="match status" value="1"/>
</dbReference>
<gene>
    <name evidence="4" type="ORF">PoB_000014600</name>
</gene>
<evidence type="ECO:0000313" key="5">
    <source>
        <dbReference type="Proteomes" id="UP000735302"/>
    </source>
</evidence>
<accession>A0AAV3WRS2</accession>
<dbReference type="AlphaFoldDB" id="A0AAV3WRS2"/>
<keyword evidence="1" id="KW-0862">Zinc</keyword>
<evidence type="ECO:0000259" key="3">
    <source>
        <dbReference type="PROSITE" id="PS50158"/>
    </source>
</evidence>
<keyword evidence="1" id="KW-0479">Metal-binding</keyword>
<dbReference type="Pfam" id="PF00098">
    <property type="entry name" value="zf-CCHC"/>
    <property type="match status" value="1"/>
</dbReference>
<dbReference type="GO" id="GO:0003676">
    <property type="term" value="F:nucleic acid binding"/>
    <property type="evidence" value="ECO:0007669"/>
    <property type="project" value="InterPro"/>
</dbReference>
<sequence>MPQTCDRSHWMRPQHLSSSTSSTMRLYMVGRRIDRRKQQSALSALVETTERRNLHHVESTGEGMQPLFGTGLRGLRTLEKVGERRDYSPRQDRPPFKSPQERREVTPPGRSREAEQNQPELRNLLESMTAGLESRLGRMMDDKLSNFASRIESKVSSLSLTVEKMEDRIDKLEKSRRSPSPKTRSTRHLTCYGCGSSGHFISQCPERGVKSVRFEDPKNGMGSE</sequence>
<dbReference type="PROSITE" id="PS50158">
    <property type="entry name" value="ZF_CCHC"/>
    <property type="match status" value="1"/>
</dbReference>
<keyword evidence="1" id="KW-0863">Zinc-finger</keyword>
<feature type="region of interest" description="Disordered" evidence="2">
    <location>
        <begin position="170"/>
        <end position="190"/>
    </location>
</feature>